<sequence length="205" mass="23385">MDSNQSMSSSLFLSWNGSVTSRLESDSIDSFTNSTQVDHASVIKNGKKKLRRALKEAIKKEKKEARKMKKLTNVIGKGCKKHSKRTSLLYAESISDCSAVSDDMILSKIWASAQLSTDREAINELPQVEDEEGGPPKIKFLFFSGCPDDKNCYESEFRYRRRRSSSRIMRYPLRPSITITIPIKPTLVSKMPRVFTPRFDLVPRR</sequence>
<accession>A0ACC0WXF1</accession>
<protein>
    <submittedName>
        <fullName evidence="1">Uncharacterized protein</fullName>
    </submittedName>
</protein>
<keyword evidence="2" id="KW-1185">Reference proteome</keyword>
<evidence type="ECO:0000313" key="1">
    <source>
        <dbReference type="EMBL" id="KAI9922798.1"/>
    </source>
</evidence>
<proteinExistence type="predicted"/>
<evidence type="ECO:0000313" key="2">
    <source>
        <dbReference type="Proteomes" id="UP001163321"/>
    </source>
</evidence>
<organism evidence="1 2">
    <name type="scientific">Peronosclerospora sorghi</name>
    <dbReference type="NCBI Taxonomy" id="230839"/>
    <lineage>
        <taxon>Eukaryota</taxon>
        <taxon>Sar</taxon>
        <taxon>Stramenopiles</taxon>
        <taxon>Oomycota</taxon>
        <taxon>Peronosporomycetes</taxon>
        <taxon>Peronosporales</taxon>
        <taxon>Peronosporaceae</taxon>
        <taxon>Peronosclerospora</taxon>
    </lineage>
</organism>
<dbReference type="EMBL" id="CM047580">
    <property type="protein sequence ID" value="KAI9922798.1"/>
    <property type="molecule type" value="Genomic_DNA"/>
</dbReference>
<reference evidence="1 2" key="1">
    <citation type="journal article" date="2022" name="bioRxiv">
        <title>The genome of the oomycete Peronosclerospora sorghi, a cosmopolitan pathogen of maize and sorghum, is inflated with dispersed pseudogenes.</title>
        <authorList>
            <person name="Fletcher K."/>
            <person name="Martin F."/>
            <person name="Isakeit T."/>
            <person name="Cavanaugh K."/>
            <person name="Magill C."/>
            <person name="Michelmore R."/>
        </authorList>
    </citation>
    <scope>NUCLEOTIDE SEQUENCE [LARGE SCALE GENOMIC DNA]</scope>
    <source>
        <strain evidence="1">P6</strain>
    </source>
</reference>
<gene>
    <name evidence="1" type="ORF">PsorP6_001815</name>
</gene>
<dbReference type="Proteomes" id="UP001163321">
    <property type="component" value="Chromosome 1"/>
</dbReference>
<name>A0ACC0WXF1_9STRA</name>
<comment type="caution">
    <text evidence="1">The sequence shown here is derived from an EMBL/GenBank/DDBJ whole genome shotgun (WGS) entry which is preliminary data.</text>
</comment>